<dbReference type="Proteomes" id="UP000003874">
    <property type="component" value="Unassembled WGS sequence"/>
</dbReference>
<dbReference type="EMBL" id="AEQO01000075">
    <property type="protein sequence ID" value="EFV05178.1"/>
    <property type="molecule type" value="Genomic_DNA"/>
</dbReference>
<accession>E6MMH4</accession>
<evidence type="ECO:0000313" key="2">
    <source>
        <dbReference type="Proteomes" id="UP000003874"/>
    </source>
</evidence>
<comment type="caution">
    <text evidence="1">The sequence shown here is derived from an EMBL/GenBank/DDBJ whole genome shotgun (WGS) entry which is preliminary data.</text>
</comment>
<organism evidence="1 2">
    <name type="scientific">Segatella salivae DSM 15606</name>
    <dbReference type="NCBI Taxonomy" id="888832"/>
    <lineage>
        <taxon>Bacteria</taxon>
        <taxon>Pseudomonadati</taxon>
        <taxon>Bacteroidota</taxon>
        <taxon>Bacteroidia</taxon>
        <taxon>Bacteroidales</taxon>
        <taxon>Prevotellaceae</taxon>
        <taxon>Segatella</taxon>
    </lineage>
</organism>
<protein>
    <submittedName>
        <fullName evidence="1">Uncharacterized protein</fullName>
    </submittedName>
</protein>
<gene>
    <name evidence="1" type="ORF">HMPREF9420_0692</name>
</gene>
<dbReference type="AlphaFoldDB" id="E6MMH4"/>
<proteinExistence type="predicted"/>
<keyword evidence="2" id="KW-1185">Reference proteome</keyword>
<dbReference type="STRING" id="888832.HMPREF9420_0692"/>
<evidence type="ECO:0000313" key="1">
    <source>
        <dbReference type="EMBL" id="EFV05178.1"/>
    </source>
</evidence>
<dbReference type="HOGENOM" id="CLU_3274691_0_0_10"/>
<sequence length="41" mass="5110">MSFRGFFFIDDSIISRKQLFMSLFLHKRKEMHHSFCLMHLF</sequence>
<reference evidence="1 2" key="1">
    <citation type="submission" date="2010-12" db="EMBL/GenBank/DDBJ databases">
        <authorList>
            <person name="Muzny D."/>
            <person name="Qin X."/>
            <person name="Deng J."/>
            <person name="Jiang H."/>
            <person name="Liu Y."/>
            <person name="Qu J."/>
            <person name="Song X.-Z."/>
            <person name="Zhang L."/>
            <person name="Thornton R."/>
            <person name="Coyle M."/>
            <person name="Francisco L."/>
            <person name="Jackson L."/>
            <person name="Javaid M."/>
            <person name="Korchina V."/>
            <person name="Kovar C."/>
            <person name="Mata R."/>
            <person name="Mathew T."/>
            <person name="Ngo R."/>
            <person name="Nguyen L."/>
            <person name="Nguyen N."/>
            <person name="Okwuonu G."/>
            <person name="Ongeri F."/>
            <person name="Pham C."/>
            <person name="Simmons D."/>
            <person name="Wilczek-Boney K."/>
            <person name="Hale W."/>
            <person name="Jakkamsetti A."/>
            <person name="Pham P."/>
            <person name="Ruth R."/>
            <person name="San Lucas F."/>
            <person name="Warren J."/>
            <person name="Zhang J."/>
            <person name="Zhao Z."/>
            <person name="Zhou C."/>
            <person name="Zhu D."/>
            <person name="Lee S."/>
            <person name="Bess C."/>
            <person name="Blankenburg K."/>
            <person name="Forbes L."/>
            <person name="Fu Q."/>
            <person name="Gubbala S."/>
            <person name="Hirani K."/>
            <person name="Jayaseelan J.C."/>
            <person name="Lara F."/>
            <person name="Munidasa M."/>
            <person name="Palculict T."/>
            <person name="Patil S."/>
            <person name="Pu L.-L."/>
            <person name="Saada N."/>
            <person name="Tang L."/>
            <person name="Weissenberger G."/>
            <person name="Zhu Y."/>
            <person name="Hemphill L."/>
            <person name="Shang Y."/>
            <person name="Youmans B."/>
            <person name="Ayvaz T."/>
            <person name="Ross M."/>
            <person name="Santibanez J."/>
            <person name="Aqrawi P."/>
            <person name="Gross S."/>
            <person name="Joshi V."/>
            <person name="Fowler G."/>
            <person name="Nazareth L."/>
            <person name="Reid J."/>
            <person name="Worley K."/>
            <person name="Petrosino J."/>
            <person name="Highlander S."/>
            <person name="Gibbs R."/>
        </authorList>
    </citation>
    <scope>NUCLEOTIDE SEQUENCE [LARGE SCALE GENOMIC DNA]</scope>
    <source>
        <strain evidence="1 2">DSM 15606</strain>
    </source>
</reference>
<name>E6MMH4_9BACT</name>